<keyword evidence="5 6" id="KW-0443">Lipid metabolism</keyword>
<dbReference type="GO" id="GO:0006952">
    <property type="term" value="P:defense response"/>
    <property type="evidence" value="ECO:0007669"/>
    <property type="project" value="UniProtKB-KW"/>
</dbReference>
<keyword evidence="4 6" id="KW-0442">Lipid degradation</keyword>
<evidence type="ECO:0000256" key="6">
    <source>
        <dbReference type="PROSITE-ProRule" id="PRU01161"/>
    </source>
</evidence>
<dbReference type="Pfam" id="PF01734">
    <property type="entry name" value="Patatin"/>
    <property type="match status" value="5"/>
</dbReference>
<feature type="domain" description="PNPLA" evidence="8">
    <location>
        <begin position="538"/>
        <end position="740"/>
    </location>
</feature>
<keyword evidence="3" id="KW-0611">Plant defense</keyword>
<feature type="short sequence motif" description="DGA/G" evidence="6">
    <location>
        <begin position="1132"/>
        <end position="1134"/>
    </location>
</feature>
<dbReference type="PRINTS" id="PR00080">
    <property type="entry name" value="SDRFAMILY"/>
</dbReference>
<comment type="domain">
    <text evidence="7">The nitrogen atoms of the two glycine residues in the GGXR motif define the oxyanion hole, and stabilize the oxyanion that forms during the nucleophilic attack by the catalytic serine during substrate cleavage.</text>
</comment>
<feature type="active site" description="Nucleophile" evidence="6">
    <location>
        <position position="582"/>
    </location>
</feature>
<dbReference type="CDD" id="cd07214">
    <property type="entry name" value="Pat17_isozyme_like"/>
    <property type="match status" value="2"/>
</dbReference>
<dbReference type="Pfam" id="PF13561">
    <property type="entry name" value="adh_short_C2"/>
    <property type="match status" value="1"/>
</dbReference>
<accession>A0AA88SJC5</accession>
<keyword evidence="2 6" id="KW-0378">Hydrolase</keyword>
<feature type="active site" description="Proton acceptor" evidence="6">
    <location>
        <position position="228"/>
    </location>
</feature>
<evidence type="ECO:0000256" key="5">
    <source>
        <dbReference type="ARBA" id="ARBA00023098"/>
    </source>
</evidence>
<dbReference type="FunFam" id="3.40.50.720:FF:000084">
    <property type="entry name" value="Short-chain dehydrogenase reductase"/>
    <property type="match status" value="1"/>
</dbReference>
<feature type="active site" description="Nucleophile" evidence="6">
    <location>
        <position position="83"/>
    </location>
</feature>
<dbReference type="Gene3D" id="3.40.50.720">
    <property type="entry name" value="NAD(P)-binding Rossmann-like Domain"/>
    <property type="match status" value="1"/>
</dbReference>
<feature type="domain" description="PNPLA" evidence="8">
    <location>
        <begin position="39"/>
        <end position="241"/>
    </location>
</feature>
<evidence type="ECO:0000259" key="8">
    <source>
        <dbReference type="PROSITE" id="PS51635"/>
    </source>
</evidence>
<dbReference type="InterPro" id="IPR036291">
    <property type="entry name" value="NAD(P)-bd_dom_sf"/>
</dbReference>
<evidence type="ECO:0000256" key="4">
    <source>
        <dbReference type="ARBA" id="ARBA00022963"/>
    </source>
</evidence>
<dbReference type="InterPro" id="IPR016035">
    <property type="entry name" value="Acyl_Trfase/lysoPLipase"/>
</dbReference>
<feature type="short sequence motif" description="GXGXXG" evidence="6">
    <location>
        <begin position="542"/>
        <end position="547"/>
    </location>
</feature>
<comment type="caution">
    <text evidence="9">The sequence shown here is derived from an EMBL/GenBank/DDBJ whole genome shotgun (WGS) entry which is preliminary data.</text>
</comment>
<comment type="similarity">
    <text evidence="1 7">Belongs to the patatin family.</text>
</comment>
<feature type="active site" description="Nucleophile" evidence="6">
    <location>
        <position position="1782"/>
    </location>
</feature>
<feature type="short sequence motif" description="GXSXG" evidence="6">
    <location>
        <begin position="580"/>
        <end position="584"/>
    </location>
</feature>
<feature type="active site" description="Proton acceptor" evidence="6">
    <location>
        <position position="727"/>
    </location>
</feature>
<feature type="short sequence motif" description="GXGXXG" evidence="6">
    <location>
        <begin position="1742"/>
        <end position="1747"/>
    </location>
</feature>
<feature type="short sequence motif" description="GXSXG" evidence="6">
    <location>
        <begin position="1375"/>
        <end position="1379"/>
    </location>
</feature>
<sequence>NYLPFSLSLSLASMSWEAFKERMNSALQDPAFGDVVSVLSIDGGGIRGIIPGIILAFLESELQKLDGEDARIADYFDVIAGTSTGGLVTAMLTAPNKNKRPKFSAKDIKKFYLDHCPKIFPQESYPARVINALSGPKYDGKHLHDIVKENLKKTRLSETLTNVVIPTFDLKKLQPTIFSSYQVRDNPSYDAFLSDICIGTSAAPTFLPAHYFKTYDSSKKEREFNLIDGGVAANNPTSLAITLLMNEMNRGNADFSPMLPREYHRLQVLSLGTGSPKNEEKYCAEEAANWGILGWLTSGGSAPLLNVFTQASDDMVDYHTSMVFQAFGCGDNYLRIQDDSLTGVVASLDIATEKNLEALVEIGEGLLKKQVTRVNLETGVCEPCDQGTNEDALISGVLDEADVNSGGVEVDDGGVVVGGDHGYGLALAVLLAHVSQGHPLVVVLGLGSNVHVVFRDVAHVTEGSGQKVQWGEHGTSGGDTELLGGSDGGSLPEILPISAEGHAKLLHGLRVPTEDAASMKTRKFSLQPPVFGDVVSVLSINGGGIRGIIPGIILAFLESELQKLDGEDARIADYFDVIAGTSTGGLVTAMLTAPNKDKRPMFSAKDIKQFYLHHCPKIFPQECYAAKVIKALWGPKYDGKHLRKIVKKNLENIQLSQTFTNVVIPTFDVKKLQPTIFSSYEVKENPSYDAPLSDICIGTSAAPTFLPAHYFKTCDSSKKEREFNLIDGGVAANNPTSLAITSVMNEMNKGNADFSPNLPNEYRRLHVLSLGTGLTKTKGKTYSAEEAANWGILGWLTRGGPALLRDVFTQASDMVDYNTSKSFHAFGCVDNYLRIQDDSLTDEVSSLDIATEKNLDALVKIGESLLQKQVTRVNVETGVREPCDQGTNEDALIRLAETLSREKLTRKARSPPSLSLGHMYIPFMKTRKFALQPPVFGDVVSVLSIDGGGIRGIIPGIILAFLEFELQKLDGEDARIADYFDVIAGTSTGGLVAAMLAAPNKDKRPMFSAKDIKKFYLEHCPKIFPQECYAAKVIKALWGPKYDGKHLRKIVKENLENIQLSQTLTNVVIPTFDVKKLQPTIFSSYEVKENPSYDAPLSDICIGTSAAPTFLPAHYFKTGDSFEKEREFNLIDGGVAANNPTSLAITLVMNEMKKGNADFSPDLPIEYRRLHVLSLGTGLTKTKGKTYSAEEAANWGILGWLTRGGPALLRDVFTQASDMVDYNTFKSFHAFGCADNYIRIQDDSLSDEVSSLDIATGKNLTALVKIGESLLKKEVTRVNVETGVCEPCGWLKLCPRRSSLVKLDHHLNKLRTSMKTRKFSLQPPVFGDVVSVLSIDGGGIRGIIPGIILAFLESELQKLDGEDARIADYFDVIAGTSTGGLVTAMLTAPNKDKRPMFSAKDIKQFYLHHCPKIFPQECYAAKVIKALWGPKYDGKHLRKIVKKNLENIQLSQTFTNVVIPTFDVKKLQPTIFSSYEVKENPSYDAPLSDICIGTSAAPTFLPAHYFKTCDSSKKEREFNLIDGGVAANNPTSLAITSVMNEMNKGNADFSPNLPNEYRRLHVLSLGTGLTKTKGKTYSAEEAANWGILGWLTRGGPALLRDVFTQASDMVDYNTSKSFHAFGCVDNYLRIQDDSLSDEVSSLDIATEKNLDALVKIGESLLKKQVTRLNVETGVCEPCDQGTNEDALVRLAETLSREKLTRKARSPPSLSLGHMYIPFMERRMSSLQPLVFGDVVSVLSIDGGGIRGIIPGIILAFLESELQKRDGEDARIADYFDVIAGTSTGGLVAAMLAAPNEHKRPMFSAKDIKQFYLHHCPKIFPQECYAAKVIKSLWGPKYDGKHLRKIVKKNLENIQLSQTLTNVVIPTFDVKKLQPTIFSSYKVKENPSYDAPLSDICIGTSAAPTFLPAHYFKTYDSSKKEREFNLIDGGVAANNPTSLAITLVMNEMNKGNADFSPMLPNEYRRLHVLSLGTGSPKNEEKYSAEKAANWGILGWLTSANSTPLLNVFTQASDDMVDYHTCMVFEAFGCGDNYLRIQDDSLSDEVSSLDIATEKNLNALVKIGESLLKKQVTRVNLETGVCDPCGKGTNEDALIRLEGKVALITGAARGLGESIARMFAKHGAKVVIADILDDLGQAVCEDVGLEVASFIHCDVSMESDIENAVNTTVDKHGKLDIMVNNAGTIDPPKSSIIDIDASDFERVIKVNLTGTQSIIAIASTCGIVGGLGTHAYTSSKHAVVGLAKNVAAELGQFQIRMNCISPHVVPTTAMVEKFFSADQISRVYYNMKGKDLQEQDVAEAALFLASDESKFHYKTTGFDCITLVMNEISRKNNADLDPMLPREYSRLQVLSLGTGSPKNEKKYCAEKAAYWGVIRWLRSGGSTPLFNVFTEASSDMVDFHIAMTFQAFRCEDNYLRIQDDALTGTVSSLDIATEKNLKDLVETGEKLLKKPVSRVNLETGVYEPCNQGTNEDALIRLAETLSREKRLTRES</sequence>
<dbReference type="PANTHER" id="PTHR32176">
    <property type="entry name" value="XYLOSE ISOMERASE"/>
    <property type="match status" value="1"/>
</dbReference>
<name>A0AA88SJC5_9ASTE</name>
<dbReference type="PROSITE" id="PS51635">
    <property type="entry name" value="PNPLA"/>
    <property type="match status" value="5"/>
</dbReference>
<feature type="short sequence motif" description="GXGXXG" evidence="6">
    <location>
        <begin position="43"/>
        <end position="48"/>
    </location>
</feature>
<dbReference type="InterPro" id="IPR002641">
    <property type="entry name" value="PNPLA_dom"/>
</dbReference>
<dbReference type="SUPFAM" id="SSF52151">
    <property type="entry name" value="FabD/lysophospholipase-like"/>
    <property type="match status" value="6"/>
</dbReference>
<dbReference type="Proteomes" id="UP001187471">
    <property type="component" value="Unassembled WGS sequence"/>
</dbReference>
<feature type="domain" description="PNPLA" evidence="8">
    <location>
        <begin position="943"/>
        <end position="1145"/>
    </location>
</feature>
<protein>
    <recommendedName>
        <fullName evidence="7">Patatin</fullName>
        <ecNumber evidence="7">3.1.1.-</ecNumber>
    </recommendedName>
</protein>
<feature type="active site" description="Proton acceptor" evidence="6">
    <location>
        <position position="1132"/>
    </location>
</feature>
<gene>
    <name evidence="9" type="ORF">RJ640_020283</name>
</gene>
<dbReference type="Gene3D" id="3.40.1090.10">
    <property type="entry name" value="Cytosolic phospholipase A2 catalytic domain"/>
    <property type="match status" value="6"/>
</dbReference>
<feature type="short sequence motif" description="GXSXG" evidence="6">
    <location>
        <begin position="1780"/>
        <end position="1784"/>
    </location>
</feature>
<feature type="active site" description="Proton acceptor" evidence="6">
    <location>
        <position position="1522"/>
    </location>
</feature>
<evidence type="ECO:0000256" key="2">
    <source>
        <dbReference type="ARBA" id="ARBA00022801"/>
    </source>
</evidence>
<reference evidence="9" key="1">
    <citation type="submission" date="2022-12" db="EMBL/GenBank/DDBJ databases">
        <title>Draft genome assemblies for two species of Escallonia (Escalloniales).</title>
        <authorList>
            <person name="Chanderbali A."/>
            <person name="Dervinis C."/>
            <person name="Anghel I."/>
            <person name="Soltis D."/>
            <person name="Soltis P."/>
            <person name="Zapata F."/>
        </authorList>
    </citation>
    <scope>NUCLEOTIDE SEQUENCE</scope>
    <source>
        <strain evidence="9">UCBG92.1500</strain>
        <tissue evidence="9">Leaf</tissue>
    </source>
</reference>
<keyword evidence="10" id="KW-1185">Reference proteome</keyword>
<dbReference type="PROSITE" id="PS00061">
    <property type="entry name" value="ADH_SHORT"/>
    <property type="match status" value="1"/>
</dbReference>
<dbReference type="GO" id="GO:0004620">
    <property type="term" value="F:phospholipase activity"/>
    <property type="evidence" value="ECO:0007669"/>
    <property type="project" value="TreeGrafter"/>
</dbReference>
<feature type="short sequence motif" description="GXGXXG" evidence="6">
    <location>
        <begin position="947"/>
        <end position="952"/>
    </location>
</feature>
<dbReference type="EC" id="3.1.1.-" evidence="7"/>
<dbReference type="InterPro" id="IPR002347">
    <property type="entry name" value="SDR_fam"/>
</dbReference>
<feature type="short sequence motif" description="GXGXXG" evidence="6">
    <location>
        <begin position="1337"/>
        <end position="1342"/>
    </location>
</feature>
<evidence type="ECO:0000256" key="3">
    <source>
        <dbReference type="ARBA" id="ARBA00022821"/>
    </source>
</evidence>
<feature type="short sequence motif" description="DGA/G" evidence="6">
    <location>
        <begin position="727"/>
        <end position="729"/>
    </location>
</feature>
<dbReference type="GO" id="GO:0016042">
    <property type="term" value="P:lipid catabolic process"/>
    <property type="evidence" value="ECO:0007669"/>
    <property type="project" value="UniProtKB-UniRule"/>
</dbReference>
<dbReference type="SUPFAM" id="SSF51735">
    <property type="entry name" value="NAD(P)-binding Rossmann-fold domains"/>
    <property type="match status" value="1"/>
</dbReference>
<organism evidence="9 10">
    <name type="scientific">Escallonia rubra</name>
    <dbReference type="NCBI Taxonomy" id="112253"/>
    <lineage>
        <taxon>Eukaryota</taxon>
        <taxon>Viridiplantae</taxon>
        <taxon>Streptophyta</taxon>
        <taxon>Embryophyta</taxon>
        <taxon>Tracheophyta</taxon>
        <taxon>Spermatophyta</taxon>
        <taxon>Magnoliopsida</taxon>
        <taxon>eudicotyledons</taxon>
        <taxon>Gunneridae</taxon>
        <taxon>Pentapetalae</taxon>
        <taxon>asterids</taxon>
        <taxon>campanulids</taxon>
        <taxon>Escalloniales</taxon>
        <taxon>Escalloniaceae</taxon>
        <taxon>Escallonia</taxon>
    </lineage>
</organism>
<proteinExistence type="inferred from homology"/>
<feature type="active site" description="Nucleophile" evidence="6">
    <location>
        <position position="987"/>
    </location>
</feature>
<evidence type="ECO:0000256" key="1">
    <source>
        <dbReference type="ARBA" id="ARBA00010240"/>
    </source>
</evidence>
<evidence type="ECO:0000313" key="9">
    <source>
        <dbReference type="EMBL" id="KAK2992290.1"/>
    </source>
</evidence>
<feature type="non-terminal residue" evidence="9">
    <location>
        <position position="1"/>
    </location>
</feature>
<dbReference type="GO" id="GO:0016616">
    <property type="term" value="F:oxidoreductase activity, acting on the CH-OH group of donors, NAD or NADP as acceptor"/>
    <property type="evidence" value="ECO:0007669"/>
    <property type="project" value="UniProtKB-ARBA"/>
</dbReference>
<feature type="short sequence motif" description="GXSXG" evidence="6">
    <location>
        <begin position="81"/>
        <end position="85"/>
    </location>
</feature>
<dbReference type="FunFam" id="3.40.1090.10:FF:000005">
    <property type="entry name" value="Patatin"/>
    <property type="match status" value="5"/>
</dbReference>
<feature type="active site" description="Proton acceptor" evidence="6">
    <location>
        <position position="1927"/>
    </location>
</feature>
<evidence type="ECO:0000313" key="10">
    <source>
        <dbReference type="Proteomes" id="UP001187471"/>
    </source>
</evidence>
<feature type="short sequence motif" description="GXSXG" evidence="6">
    <location>
        <begin position="985"/>
        <end position="989"/>
    </location>
</feature>
<feature type="short sequence motif" description="DGA/G" evidence="6">
    <location>
        <begin position="1927"/>
        <end position="1929"/>
    </location>
</feature>
<feature type="domain" description="PNPLA" evidence="8">
    <location>
        <begin position="1738"/>
        <end position="1940"/>
    </location>
</feature>
<feature type="short sequence motif" description="DGA/G" evidence="6">
    <location>
        <begin position="228"/>
        <end position="230"/>
    </location>
</feature>
<dbReference type="PANTHER" id="PTHR32176:SF116">
    <property type="entry name" value="PATATIN"/>
    <property type="match status" value="1"/>
</dbReference>
<feature type="short sequence motif" description="DGA/G" evidence="6">
    <location>
        <begin position="1522"/>
        <end position="1524"/>
    </location>
</feature>
<feature type="domain" description="PNPLA" evidence="8">
    <location>
        <begin position="1333"/>
        <end position="1535"/>
    </location>
</feature>
<dbReference type="GO" id="GO:0047372">
    <property type="term" value="F:monoacylglycerol lipase activity"/>
    <property type="evidence" value="ECO:0007669"/>
    <property type="project" value="TreeGrafter"/>
</dbReference>
<dbReference type="EMBL" id="JAVXUO010000422">
    <property type="protein sequence ID" value="KAK2992290.1"/>
    <property type="molecule type" value="Genomic_DNA"/>
</dbReference>
<dbReference type="PRINTS" id="PR00081">
    <property type="entry name" value="GDHRDH"/>
</dbReference>
<evidence type="ECO:0000256" key="7">
    <source>
        <dbReference type="RuleBase" id="RU361262"/>
    </source>
</evidence>
<comment type="function">
    <text evidence="7">Lipolytic acyl hydrolase (LAH).</text>
</comment>
<dbReference type="InterPro" id="IPR020904">
    <property type="entry name" value="Sc_DH/Rdtase_CS"/>
</dbReference>
<feature type="active site" description="Nucleophile" evidence="6">
    <location>
        <position position="1377"/>
    </location>
</feature>